<accession>A0AAD7QXN6</accession>
<dbReference type="GO" id="GO:0000466">
    <property type="term" value="P:maturation of 5.8S rRNA from tricistronic rRNA transcript (SSU-rRNA, 5.8S rRNA, LSU-rRNA)"/>
    <property type="evidence" value="ECO:0007669"/>
    <property type="project" value="UniProtKB-UniRule"/>
</dbReference>
<keyword evidence="2 6" id="KW-0698">rRNA processing</keyword>
<evidence type="ECO:0000256" key="7">
    <source>
        <dbReference type="PROSITE-ProRule" id="PRU00221"/>
    </source>
</evidence>
<dbReference type="GO" id="GO:0030687">
    <property type="term" value="C:preribosome, large subunit precursor"/>
    <property type="evidence" value="ECO:0007669"/>
    <property type="project" value="UniProtKB-UniRule"/>
</dbReference>
<evidence type="ECO:0000256" key="2">
    <source>
        <dbReference type="ARBA" id="ARBA00022552"/>
    </source>
</evidence>
<proteinExistence type="inferred from homology"/>
<comment type="subunit">
    <text evidence="6">Component of the NOP7 complex, composed of ERB1, NOP7 and YTM1. Within the NOP7 complex ERB1 appears to interact directly with NOP7 and YTM1. The NOP7 complex also associates with the 66S pre-ribosome.</text>
</comment>
<evidence type="ECO:0000256" key="4">
    <source>
        <dbReference type="ARBA" id="ARBA00022737"/>
    </source>
</evidence>
<dbReference type="InterPro" id="IPR028599">
    <property type="entry name" value="WDR12/Ytm1"/>
</dbReference>
<dbReference type="PRINTS" id="PR00320">
    <property type="entry name" value="GPROTEINBRPT"/>
</dbReference>
<evidence type="ECO:0000259" key="9">
    <source>
        <dbReference type="Pfam" id="PF08154"/>
    </source>
</evidence>
<evidence type="ECO:0000256" key="3">
    <source>
        <dbReference type="ARBA" id="ARBA00022574"/>
    </source>
</evidence>
<keyword evidence="1 6" id="KW-0690">Ribosome biogenesis</keyword>
<dbReference type="InterPro" id="IPR036322">
    <property type="entry name" value="WD40_repeat_dom_sf"/>
</dbReference>
<dbReference type="GO" id="GO:0070545">
    <property type="term" value="C:PeBoW complex"/>
    <property type="evidence" value="ECO:0007669"/>
    <property type="project" value="TreeGrafter"/>
</dbReference>
<dbReference type="GO" id="GO:0005654">
    <property type="term" value="C:nucleoplasm"/>
    <property type="evidence" value="ECO:0007669"/>
    <property type="project" value="UniProtKB-SubCell"/>
</dbReference>
<dbReference type="AlphaFoldDB" id="A0AAD7QXN6"/>
<keyword evidence="11" id="KW-1185">Reference proteome</keyword>
<evidence type="ECO:0000313" key="10">
    <source>
        <dbReference type="EMBL" id="KAJ8103274.1"/>
    </source>
</evidence>
<feature type="repeat" description="WD" evidence="7">
    <location>
        <begin position="375"/>
        <end position="417"/>
    </location>
</feature>
<comment type="function">
    <text evidence="6">Component of the NOP7 complex, which is required for maturation of the 25S and 5.8S ribosomal RNAs and formation of the 60S ribosome.</text>
</comment>
<dbReference type="InterPro" id="IPR015943">
    <property type="entry name" value="WD40/YVTN_repeat-like_dom_sf"/>
</dbReference>
<dbReference type="PROSITE" id="PS50082">
    <property type="entry name" value="WD_REPEATS_2"/>
    <property type="match status" value="4"/>
</dbReference>
<dbReference type="Pfam" id="PF00400">
    <property type="entry name" value="WD40"/>
    <property type="match status" value="4"/>
</dbReference>
<feature type="region of interest" description="Disordered" evidence="8">
    <location>
        <begin position="258"/>
        <end position="290"/>
    </location>
</feature>
<feature type="domain" description="NLE" evidence="9">
    <location>
        <begin position="21"/>
        <end position="84"/>
    </location>
</feature>
<dbReference type="SUPFAM" id="SSF50978">
    <property type="entry name" value="WD40 repeat-like"/>
    <property type="match status" value="1"/>
</dbReference>
<dbReference type="PROSITE" id="PS50294">
    <property type="entry name" value="WD_REPEATS_REGION"/>
    <property type="match status" value="2"/>
</dbReference>
<organism evidence="10 11">
    <name type="scientific">Lipomyces tetrasporus</name>
    <dbReference type="NCBI Taxonomy" id="54092"/>
    <lineage>
        <taxon>Eukaryota</taxon>
        <taxon>Fungi</taxon>
        <taxon>Dikarya</taxon>
        <taxon>Ascomycota</taxon>
        <taxon>Saccharomycotina</taxon>
        <taxon>Lipomycetes</taxon>
        <taxon>Lipomycetales</taxon>
        <taxon>Lipomycetaceae</taxon>
        <taxon>Lipomyces</taxon>
    </lineage>
</organism>
<dbReference type="PANTHER" id="PTHR19855:SF11">
    <property type="entry name" value="RIBOSOME BIOGENESIS PROTEIN WDR12"/>
    <property type="match status" value="1"/>
</dbReference>
<dbReference type="InterPro" id="IPR012972">
    <property type="entry name" value="NLE"/>
</dbReference>
<evidence type="ECO:0000256" key="8">
    <source>
        <dbReference type="SAM" id="MobiDB-lite"/>
    </source>
</evidence>
<comment type="caution">
    <text evidence="10">The sequence shown here is derived from an EMBL/GenBank/DDBJ whole genome shotgun (WGS) entry which is preliminary data.</text>
</comment>
<keyword evidence="4" id="KW-0677">Repeat</keyword>
<dbReference type="Pfam" id="PF08154">
    <property type="entry name" value="NLE"/>
    <property type="match status" value="1"/>
</dbReference>
<dbReference type="Gene3D" id="2.130.10.10">
    <property type="entry name" value="YVTN repeat-like/Quinoprotein amine dehydrogenase"/>
    <property type="match status" value="1"/>
</dbReference>
<evidence type="ECO:0000256" key="6">
    <source>
        <dbReference type="HAMAP-Rule" id="MF_03029"/>
    </source>
</evidence>
<dbReference type="GO" id="GO:0000463">
    <property type="term" value="P:maturation of LSU-rRNA from tricistronic rRNA transcript (SSU-rRNA, 5.8S rRNA, LSU-rRNA)"/>
    <property type="evidence" value="ECO:0007669"/>
    <property type="project" value="UniProtKB-UniRule"/>
</dbReference>
<feature type="repeat" description="WD" evidence="7">
    <location>
        <begin position="158"/>
        <end position="190"/>
    </location>
</feature>
<feature type="repeat" description="WD" evidence="7">
    <location>
        <begin position="219"/>
        <end position="250"/>
    </location>
</feature>
<dbReference type="InterPro" id="IPR020472">
    <property type="entry name" value="WD40_PAC1"/>
</dbReference>
<evidence type="ECO:0000256" key="5">
    <source>
        <dbReference type="ARBA" id="ARBA00023242"/>
    </source>
</evidence>
<comment type="similarity">
    <text evidence="6">Belongs to the WD repeat WDR12/YTM1 family.</text>
</comment>
<keyword evidence="3 7" id="KW-0853">WD repeat</keyword>
<sequence length="466" mass="50005">MSTVDVPAGDSGSSSDTTGQIRITLTTRDPSVAVPDDVPLYVPLALKRYGLSEIVNHLLATEKPIPFDFLINSELLRLSLQDYITQKGLSSEQTLALEYTRSILPPTFLASYVHPDWVSSVDVIEAAPSNVNAAPILSGCYDGIVRTWNLSGSVVSEFGGHTGPVKAVRWLDVNKVVSVGMDRSIRIWKVPAAGDQDDEVMADVLGSNGPQTVTSARIFAGHKSTVEDIAVNTETSRMLSAGADNAVGLWTTNYKEAPPASGSLSTREMTGKRRRKTTLPSRGPISMMDSHSGPVTGVIFDPKDHTVGYSVSLDHTIKTWDLVTGALVDTRTTSFPLLSIVALPELSLLCCGSSARHVTLHDPRAAADATTTTTLTGHTNFVVGLSRSPESEYMFCSASHDGTVRVWDVRAQNSLYVISRESKTAEKAKVFGVHWSKSAGIVSGGEDKRMQINRGTGLDVSSNSTQ</sequence>
<dbReference type="EMBL" id="JARPMG010000002">
    <property type="protein sequence ID" value="KAJ8103274.1"/>
    <property type="molecule type" value="Genomic_DNA"/>
</dbReference>
<dbReference type="InterPro" id="IPR001680">
    <property type="entry name" value="WD40_rpt"/>
</dbReference>
<keyword evidence="5 6" id="KW-0539">Nucleus</keyword>
<feature type="repeat" description="WD" evidence="7">
    <location>
        <begin position="288"/>
        <end position="330"/>
    </location>
</feature>
<dbReference type="Proteomes" id="UP001217417">
    <property type="component" value="Unassembled WGS sequence"/>
</dbReference>
<dbReference type="HAMAP" id="MF_03029">
    <property type="entry name" value="WDR12"/>
    <property type="match status" value="1"/>
</dbReference>
<reference evidence="10" key="1">
    <citation type="submission" date="2023-03" db="EMBL/GenBank/DDBJ databases">
        <title>Near-Complete genome sequence of Lipomyces tetrasporous NRRL Y-64009, an oleaginous yeast capable of growing on lignocellulosic hydrolysates.</title>
        <authorList>
            <consortium name="Lawrence Berkeley National Laboratory"/>
            <person name="Jagtap S.S."/>
            <person name="Liu J.-J."/>
            <person name="Walukiewicz H.E."/>
            <person name="Pangilinan J."/>
            <person name="Lipzen A."/>
            <person name="Ahrendt S."/>
            <person name="Koriabine M."/>
            <person name="Cobaugh K."/>
            <person name="Salamov A."/>
            <person name="Yoshinaga Y."/>
            <person name="Ng V."/>
            <person name="Daum C."/>
            <person name="Grigoriev I.V."/>
            <person name="Slininger P.J."/>
            <person name="Dien B.S."/>
            <person name="Jin Y.-S."/>
            <person name="Rao C.V."/>
        </authorList>
    </citation>
    <scope>NUCLEOTIDE SEQUENCE</scope>
    <source>
        <strain evidence="10">NRRL Y-64009</strain>
    </source>
</reference>
<evidence type="ECO:0000313" key="11">
    <source>
        <dbReference type="Proteomes" id="UP001217417"/>
    </source>
</evidence>
<evidence type="ECO:0000256" key="1">
    <source>
        <dbReference type="ARBA" id="ARBA00022517"/>
    </source>
</evidence>
<dbReference type="CDD" id="cd00200">
    <property type="entry name" value="WD40"/>
    <property type="match status" value="1"/>
</dbReference>
<dbReference type="PANTHER" id="PTHR19855">
    <property type="entry name" value="WD40 REPEAT PROTEIN 12, 37"/>
    <property type="match status" value="1"/>
</dbReference>
<comment type="subcellular location">
    <subcellularLocation>
        <location evidence="6">Nucleus</location>
        <location evidence="6">Nucleolus</location>
    </subcellularLocation>
    <subcellularLocation>
        <location evidence="6">Nucleus</location>
        <location evidence="6">Nucleoplasm</location>
    </subcellularLocation>
</comment>
<protein>
    <recommendedName>
        <fullName evidence="6">Ribosome biogenesis protein YTM1</fullName>
    </recommendedName>
</protein>
<name>A0AAD7QXN6_9ASCO</name>
<dbReference type="SMART" id="SM00320">
    <property type="entry name" value="WD40"/>
    <property type="match status" value="7"/>
</dbReference>
<dbReference type="GO" id="GO:0043021">
    <property type="term" value="F:ribonucleoprotein complex binding"/>
    <property type="evidence" value="ECO:0007669"/>
    <property type="project" value="UniProtKB-UniRule"/>
</dbReference>
<gene>
    <name evidence="6" type="primary">YTM1</name>
    <name evidence="10" type="ORF">POJ06DRAFT_219504</name>
</gene>